<dbReference type="SMART" id="SM01230">
    <property type="entry name" value="Gln-synt_C"/>
    <property type="match status" value="1"/>
</dbReference>
<dbReference type="Proteomes" id="UP000036756">
    <property type="component" value="Unassembled WGS sequence"/>
</dbReference>
<keyword evidence="10 16" id="KW-0460">Magnesium</keyword>
<feature type="domain" description="GS beta-grasp" evidence="19">
    <location>
        <begin position="15"/>
        <end position="100"/>
    </location>
</feature>
<dbReference type="GO" id="GO:0004356">
    <property type="term" value="F:glutamine synthetase activity"/>
    <property type="evidence" value="ECO:0007669"/>
    <property type="project" value="UniProtKB-EC"/>
</dbReference>
<feature type="binding site" evidence="14">
    <location>
        <position position="333"/>
    </location>
    <ligand>
        <name>L-glutamate</name>
        <dbReference type="ChEBI" id="CHEBI:29985"/>
    </ligand>
</feature>
<dbReference type="InterPro" id="IPR027303">
    <property type="entry name" value="Gln_synth_gly_rich_site"/>
</dbReference>
<evidence type="ECO:0000256" key="4">
    <source>
        <dbReference type="ARBA" id="ARBA00021364"/>
    </source>
</evidence>
<keyword evidence="5" id="KW-0963">Cytoplasm</keyword>
<dbReference type="InterPro" id="IPR008147">
    <property type="entry name" value="Gln_synt_N"/>
</dbReference>
<evidence type="ECO:0000256" key="12">
    <source>
        <dbReference type="ARBA" id="ARBA00030668"/>
    </source>
</evidence>
<keyword evidence="7 16" id="KW-0479">Metal-binding</keyword>
<dbReference type="EC" id="6.3.1.2" evidence="3"/>
<dbReference type="GO" id="GO:0046872">
    <property type="term" value="F:metal ion binding"/>
    <property type="evidence" value="ECO:0007669"/>
    <property type="project" value="UniProtKB-KW"/>
</dbReference>
<evidence type="ECO:0000256" key="6">
    <source>
        <dbReference type="ARBA" id="ARBA00022598"/>
    </source>
</evidence>
<evidence type="ECO:0000256" key="16">
    <source>
        <dbReference type="PIRSR" id="PIRSR604809-3"/>
    </source>
</evidence>
<evidence type="ECO:0000256" key="2">
    <source>
        <dbReference type="ARBA" id="ARBA00009897"/>
    </source>
</evidence>
<evidence type="ECO:0000256" key="8">
    <source>
        <dbReference type="ARBA" id="ARBA00022741"/>
    </source>
</evidence>
<evidence type="ECO:0000256" key="9">
    <source>
        <dbReference type="ARBA" id="ARBA00022840"/>
    </source>
</evidence>
<feature type="binding site" evidence="15">
    <location>
        <position position="182"/>
    </location>
    <ligand>
        <name>ATP</name>
        <dbReference type="ChEBI" id="CHEBI:30616"/>
    </ligand>
</feature>
<evidence type="ECO:0000256" key="13">
    <source>
        <dbReference type="ARBA" id="ARBA00049436"/>
    </source>
</evidence>
<dbReference type="Gene3D" id="3.30.590.10">
    <property type="entry name" value="Glutamine synthetase/guanido kinase, catalytic domain"/>
    <property type="match status" value="1"/>
</dbReference>
<dbReference type="InterPro" id="IPR014746">
    <property type="entry name" value="Gln_synth/guanido_kin_cat_dom"/>
</dbReference>
<comment type="similarity">
    <text evidence="2 17 18">Belongs to the glutamine synthetase family.</text>
</comment>
<evidence type="ECO:0000256" key="7">
    <source>
        <dbReference type="ARBA" id="ARBA00022723"/>
    </source>
</evidence>
<dbReference type="NCBIfam" id="TIGR00653">
    <property type="entry name" value="GlnA"/>
    <property type="match status" value="1"/>
</dbReference>
<feature type="binding site" evidence="16">
    <location>
        <position position="331"/>
    </location>
    <ligand>
        <name>Mg(2+)</name>
        <dbReference type="ChEBI" id="CHEBI:18420"/>
        <label>1</label>
    </ligand>
</feature>
<accession>A0A0J8D787</accession>
<name>A0A0J8D787_CLOCY</name>
<dbReference type="AlphaFoldDB" id="A0A0J8D787"/>
<evidence type="ECO:0000256" key="10">
    <source>
        <dbReference type="ARBA" id="ARBA00022842"/>
    </source>
</evidence>
<feature type="binding site" evidence="14">
    <location>
        <position position="313"/>
    </location>
    <ligand>
        <name>L-glutamate</name>
        <dbReference type="ChEBI" id="CHEBI:29985"/>
    </ligand>
</feature>
<dbReference type="Pfam" id="PF03951">
    <property type="entry name" value="Gln-synt_N"/>
    <property type="match status" value="1"/>
</dbReference>
<dbReference type="GO" id="GO:0006542">
    <property type="term" value="P:glutamine biosynthetic process"/>
    <property type="evidence" value="ECO:0007669"/>
    <property type="project" value="InterPro"/>
</dbReference>
<dbReference type="RefSeq" id="WP_048570423.1">
    <property type="nucleotide sequence ID" value="NZ_LFVU01000026.1"/>
</dbReference>
<comment type="caution">
    <text evidence="21">The sequence shown here is derived from an EMBL/GenBank/DDBJ whole genome shotgun (WGS) entry which is preliminary data.</text>
</comment>
<feature type="binding site" evidence="14">
    <location>
        <position position="295"/>
    </location>
    <ligand>
        <name>L-glutamate</name>
        <dbReference type="ChEBI" id="CHEBI:29985"/>
    </ligand>
</feature>
<dbReference type="PATRIC" id="fig|1121307.3.peg.1383"/>
<evidence type="ECO:0000259" key="20">
    <source>
        <dbReference type="PROSITE" id="PS51987"/>
    </source>
</evidence>
<keyword evidence="9 15" id="KW-0067">ATP-binding</keyword>
<evidence type="ECO:0000256" key="5">
    <source>
        <dbReference type="ARBA" id="ARBA00022490"/>
    </source>
</evidence>
<organism evidence="21 22">
    <name type="scientific">Clostridium cylindrosporum DSM 605</name>
    <dbReference type="NCBI Taxonomy" id="1121307"/>
    <lineage>
        <taxon>Bacteria</taxon>
        <taxon>Bacillati</taxon>
        <taxon>Bacillota</taxon>
        <taxon>Clostridia</taxon>
        <taxon>Eubacteriales</taxon>
        <taxon>Clostridiaceae</taxon>
        <taxon>Clostridium</taxon>
    </lineage>
</organism>
<feature type="binding site" evidence="14">
    <location>
        <position position="301"/>
    </location>
    <ligand>
        <name>L-glutamate</name>
        <dbReference type="ChEBI" id="CHEBI:29985"/>
    </ligand>
</feature>
<feature type="binding site" evidence="16">
    <location>
        <position position="194"/>
    </location>
    <ligand>
        <name>Mg(2+)</name>
        <dbReference type="ChEBI" id="CHEBI:18420"/>
        <label>1</label>
    </ligand>
</feature>
<dbReference type="SUPFAM" id="SSF54368">
    <property type="entry name" value="Glutamine synthetase, N-terminal domain"/>
    <property type="match status" value="1"/>
</dbReference>
<keyword evidence="8 15" id="KW-0547">Nucleotide-binding</keyword>
<dbReference type="PROSITE" id="PS00181">
    <property type="entry name" value="GLNA_ATP"/>
    <property type="match status" value="1"/>
</dbReference>
<dbReference type="Pfam" id="PF00120">
    <property type="entry name" value="Gln-synt_C"/>
    <property type="match status" value="1"/>
</dbReference>
<comment type="cofactor">
    <cofactor evidence="16">
        <name>Mg(2+)</name>
        <dbReference type="ChEBI" id="CHEBI:18420"/>
    </cofactor>
    <text evidence="16">Binds 2 Mg(2+) ions per subunit.</text>
</comment>
<evidence type="ECO:0000256" key="11">
    <source>
        <dbReference type="ARBA" id="ARBA00030136"/>
    </source>
</evidence>
<dbReference type="GO" id="GO:0005524">
    <property type="term" value="F:ATP binding"/>
    <property type="evidence" value="ECO:0007669"/>
    <property type="project" value="UniProtKB-KW"/>
</dbReference>
<dbReference type="InterPro" id="IPR036651">
    <property type="entry name" value="Gln_synt_N_sf"/>
</dbReference>
<comment type="subcellular location">
    <subcellularLocation>
        <location evidence="1">Cytoplasm</location>
    </subcellularLocation>
</comment>
<dbReference type="Gene3D" id="3.10.20.70">
    <property type="entry name" value="Glutamine synthetase, N-terminal domain"/>
    <property type="match status" value="1"/>
</dbReference>
<dbReference type="InterPro" id="IPR008146">
    <property type="entry name" value="Gln_synth_cat_dom"/>
</dbReference>
<sequence>MKYTVQDILEIIEEEEIEFLYLQFTDILGVMKNIAITGDEIERALKGELTFDGSSIDGFVRVEEYDMYLKPDLDTFLIYPWRGSFGREARVICNIYSDLNTPFNGDPRFILQRVIDEASALGYSFNFGPECEFFLFHTDSNGKATLNTHDDAGYFDLAPVDLGENARRDMVVTLRKMGFEVDTSHHEVAPGQHEIDLKSDIALHAADKIVTFKTIVRKVAKNHGLHATFMPKPMFKEAGSGMHMNVSMHCDGKDAFKGDLKGGLSKEAMYFIGGVLKHAKAICALTNPTVNSYKRLLSGYEAPRDIAWSFKNRGPLIRVPALVNSKDVRIEIRNPDPSCNPYLAFAVILKAGLEGIKNKIDPGSPIEEVTEDIDRLPSSLESAITCLIKDDVIKDALKEHIFKTFTEAKKIEFEDYRSRITSWEIDQYLTKF</sequence>
<feature type="binding site" evidence="16">
    <location>
        <position position="243"/>
    </location>
    <ligand>
        <name>Mg(2+)</name>
        <dbReference type="ChEBI" id="CHEBI:18420"/>
        <label>1</label>
    </ligand>
</feature>
<proteinExistence type="inferred from homology"/>
<evidence type="ECO:0000256" key="17">
    <source>
        <dbReference type="PROSITE-ProRule" id="PRU01330"/>
    </source>
</evidence>
<dbReference type="OrthoDB" id="9807095at2"/>
<feature type="domain" description="GS catalytic" evidence="20">
    <location>
        <begin position="107"/>
        <end position="432"/>
    </location>
</feature>
<comment type="catalytic activity">
    <reaction evidence="13">
        <text>L-glutamate + NH4(+) + ATP = L-glutamine + ADP + phosphate + H(+)</text>
        <dbReference type="Rhea" id="RHEA:16169"/>
        <dbReference type="ChEBI" id="CHEBI:15378"/>
        <dbReference type="ChEBI" id="CHEBI:28938"/>
        <dbReference type="ChEBI" id="CHEBI:29985"/>
        <dbReference type="ChEBI" id="CHEBI:30616"/>
        <dbReference type="ChEBI" id="CHEBI:43474"/>
        <dbReference type="ChEBI" id="CHEBI:58359"/>
        <dbReference type="ChEBI" id="CHEBI:456216"/>
        <dbReference type="EC" id="6.3.1.2"/>
    </reaction>
</comment>
<dbReference type="InterPro" id="IPR004809">
    <property type="entry name" value="Gln_synth_I"/>
</dbReference>
<dbReference type="SUPFAM" id="SSF55931">
    <property type="entry name" value="Glutamine synthetase/guanido kinase"/>
    <property type="match status" value="1"/>
</dbReference>
<dbReference type="PROSITE" id="PS51986">
    <property type="entry name" value="GS_BETA_GRASP"/>
    <property type="match status" value="1"/>
</dbReference>
<feature type="binding site" evidence="16">
    <location>
        <position position="132"/>
    </location>
    <ligand>
        <name>Mg(2+)</name>
        <dbReference type="ChEBI" id="CHEBI:18420"/>
        <label>1</label>
    </ligand>
</feature>
<evidence type="ECO:0000256" key="14">
    <source>
        <dbReference type="PIRSR" id="PIRSR604809-1"/>
    </source>
</evidence>
<evidence type="ECO:0000256" key="15">
    <source>
        <dbReference type="PIRSR" id="PIRSR604809-2"/>
    </source>
</evidence>
<evidence type="ECO:0000256" key="18">
    <source>
        <dbReference type="RuleBase" id="RU000384"/>
    </source>
</evidence>
<dbReference type="PANTHER" id="PTHR43785">
    <property type="entry name" value="GAMMA-GLUTAMYLPUTRESCINE SYNTHETASE"/>
    <property type="match status" value="1"/>
</dbReference>
<feature type="binding site" evidence="16">
    <location>
        <position position="130"/>
    </location>
    <ligand>
        <name>Mg(2+)</name>
        <dbReference type="ChEBI" id="CHEBI:18420"/>
        <label>1</label>
    </ligand>
</feature>
<keyword evidence="6 21" id="KW-0436">Ligase</keyword>
<keyword evidence="22" id="KW-1185">Reference proteome</keyword>
<dbReference type="GO" id="GO:0005737">
    <property type="term" value="C:cytoplasm"/>
    <property type="evidence" value="ECO:0007669"/>
    <property type="project" value="UniProtKB-SubCell"/>
</dbReference>
<evidence type="ECO:0000313" key="21">
    <source>
        <dbReference type="EMBL" id="KMT21762.1"/>
    </source>
</evidence>
<evidence type="ECO:0000256" key="1">
    <source>
        <dbReference type="ARBA" id="ARBA00004496"/>
    </source>
</evidence>
<evidence type="ECO:0000313" key="22">
    <source>
        <dbReference type="Proteomes" id="UP000036756"/>
    </source>
</evidence>
<dbReference type="PANTHER" id="PTHR43785:SF12">
    <property type="entry name" value="TYPE-1 GLUTAMINE SYNTHETASE 2"/>
    <property type="match status" value="1"/>
</dbReference>
<feature type="binding site" evidence="15">
    <location>
        <position position="313"/>
    </location>
    <ligand>
        <name>ATP</name>
        <dbReference type="ChEBI" id="CHEBI:30616"/>
    </ligand>
</feature>
<gene>
    <name evidence="21" type="primary">glnA</name>
    <name evidence="21" type="ORF">CLCY_3c00290</name>
</gene>
<evidence type="ECO:0000259" key="19">
    <source>
        <dbReference type="PROSITE" id="PS51986"/>
    </source>
</evidence>
<feature type="binding site" evidence="16">
    <location>
        <position position="187"/>
    </location>
    <ligand>
        <name>Mg(2+)</name>
        <dbReference type="ChEBI" id="CHEBI:18420"/>
        <label>1</label>
    </ligand>
</feature>
<feature type="binding site" evidence="15">
    <location>
        <position position="326"/>
    </location>
    <ligand>
        <name>ATP</name>
        <dbReference type="ChEBI" id="CHEBI:30616"/>
    </ligand>
</feature>
<dbReference type="PROSITE" id="PS51987">
    <property type="entry name" value="GS_CATALYTIC"/>
    <property type="match status" value="1"/>
</dbReference>
<dbReference type="STRING" id="1121307.CLCY_3c00290"/>
<reference evidence="21 22" key="1">
    <citation type="submission" date="2015-06" db="EMBL/GenBank/DDBJ databases">
        <title>Draft genome sequence of the purine-degrading Clostridium cylindrosporum HC-1 (DSM 605).</title>
        <authorList>
            <person name="Poehlein A."/>
            <person name="Schiel-Bengelsdorf B."/>
            <person name="Bengelsdorf F."/>
            <person name="Daniel R."/>
            <person name="Duerre P."/>
        </authorList>
    </citation>
    <scope>NUCLEOTIDE SEQUENCE [LARGE SCALE GENOMIC DNA]</scope>
    <source>
        <strain evidence="21 22">DSM 605</strain>
    </source>
</reference>
<evidence type="ECO:0000256" key="3">
    <source>
        <dbReference type="ARBA" id="ARBA00012937"/>
    </source>
</evidence>
<protein>
    <recommendedName>
        <fullName evidence="4">Glutamine synthetase</fullName>
        <ecNumber evidence="3">6.3.1.2</ecNumber>
    </recommendedName>
    <alternativeName>
        <fullName evidence="12">Glutamate--ammonia ligase</fullName>
    </alternativeName>
    <alternativeName>
        <fullName evidence="11">Glutamine synthetase I alpha</fullName>
    </alternativeName>
</protein>
<dbReference type="EMBL" id="LFVU01000026">
    <property type="protein sequence ID" value="KMT21762.1"/>
    <property type="molecule type" value="Genomic_DNA"/>
</dbReference>